<dbReference type="KEGG" id="slk:SLUN_29825"/>
<evidence type="ECO:0000313" key="3">
    <source>
        <dbReference type="Proteomes" id="UP000244201"/>
    </source>
</evidence>
<dbReference type="EMBL" id="CP026304">
    <property type="protein sequence ID" value="AVZ75785.1"/>
    <property type="molecule type" value="Genomic_DNA"/>
</dbReference>
<proteinExistence type="predicted"/>
<dbReference type="InterPro" id="IPR011990">
    <property type="entry name" value="TPR-like_helical_dom_sf"/>
</dbReference>
<evidence type="ECO:0000259" key="1">
    <source>
        <dbReference type="Pfam" id="PF12770"/>
    </source>
</evidence>
<accession>A0A2R4T9J2</accession>
<organism evidence="2 3">
    <name type="scientific">Streptomyces lunaelactis</name>
    <dbReference type="NCBI Taxonomy" id="1535768"/>
    <lineage>
        <taxon>Bacteria</taxon>
        <taxon>Bacillati</taxon>
        <taxon>Actinomycetota</taxon>
        <taxon>Actinomycetes</taxon>
        <taxon>Kitasatosporales</taxon>
        <taxon>Streptomycetaceae</taxon>
        <taxon>Streptomyces</taxon>
    </lineage>
</organism>
<dbReference type="InterPro" id="IPR024983">
    <property type="entry name" value="CHAT_dom"/>
</dbReference>
<reference evidence="2 3" key="1">
    <citation type="submission" date="2018-01" db="EMBL/GenBank/DDBJ databases">
        <title>Complete genome sequence of Streptomyces lunaelactis MM109T, a Ferroverdin A producer isolated from cave moonmilk deposits.</title>
        <authorList>
            <person name="Naome A."/>
            <person name="Martinet L."/>
            <person name="Maciejewska M."/>
            <person name="Anderssen S."/>
            <person name="Adam D."/>
            <person name="Tenconi E."/>
            <person name="Deflandre B."/>
            <person name="Arguelles-Arias A."/>
            <person name="Calusinska M."/>
            <person name="Copieters W."/>
            <person name="Karim L."/>
            <person name="Hanikenne M."/>
            <person name="Baurain D."/>
            <person name="van Wezel G."/>
            <person name="Smargiasso N."/>
            <person name="de Pauw E."/>
            <person name="Delfosse P."/>
            <person name="Rigali S."/>
        </authorList>
    </citation>
    <scope>NUCLEOTIDE SEQUENCE [LARGE SCALE GENOMIC DNA]</scope>
    <source>
        <strain evidence="2 3">MM109</strain>
    </source>
</reference>
<gene>
    <name evidence="2" type="ORF">SLUN_29825</name>
</gene>
<dbReference type="Proteomes" id="UP000244201">
    <property type="component" value="Chromosome"/>
</dbReference>
<name>A0A2R4T9J2_9ACTN</name>
<dbReference type="Pfam" id="PF12770">
    <property type="entry name" value="CHAT"/>
    <property type="match status" value="1"/>
</dbReference>
<feature type="domain" description="CHAT" evidence="1">
    <location>
        <begin position="862"/>
        <end position="1100"/>
    </location>
</feature>
<sequence>MWANLRALLPGAAAPRLVEHPDAEALRRAVTTELAGQLGPLRSVVRAVADGTMPVLISAQWRTLTPAVFAAGHLAVAGEFPRLELGGADADESDDSALAPLVAPHRYAHADRLAALTLVQLATLDELCREWSAFIDAKCAPPPGVTFEEDLHAYVDRGPDRSRLAAAAHEVLHGQEGLVPYVLEAVLASLHSGTGVPNPRGKQWAELYFAHELAARARRPPARYITASRVAAERARATIPHEHAWGAAGAVLATHMTEGRGGLDLPGGPALLEEIATDAGHPHLMEAVGQAHLRSTVSTVEGVVQELRREAATRGPDELVALVRLHAEFLVAQGRVEDLEAVEVTLRECLGGDGVARGRSETWLAGALNRAHRPASVITRLGTAPQPWEAELDTDLKVNLHHERATALEGSGRLAEALAIRVAVLGLLDETSPRHPWALTNLALTQLGLGRPDLALPGIEKAIQLSGPDPSLLEYKAMAHEAVGDRSAAEAALAMAERLSSLDRSRHYALLRAHQLAVRGRSDEAIGLLTSGSGLKGAAAATADGPDLLTESRAWAALLDRRAELHSAAEARAAALPPLLHAFAGRSEAAGHATLAAAAHRCRAELLDAMNTGAPGDDLVAEAWREAHAVGERHGLAPDGMTLLKLAFDAYAHADTEAARLHLAAVPTAVAAEIGGVPDVSKVVHGPAKLGAPLADIGGLLLGVLTDGGPEPSQRSHGAARVEWPDFRMVAELQRDAAGRAASRRRLPDVTVLDEGFTDAAVARLAQPGHGLVVVEWFYVRHQDDQRDSGLCSVLTRIDAAGHVTTYFLPQEQIDYARLGARLRKRLFDWSPRRRGDPLDQAEWRRAEEWMVNVLRTCAEADDHVVVLPHAAMAGLPWHTAIGPHWSVSYASGWTALHSLLRQPVPPRERIGVLTVPRSGEQPEVAAALRASAGRAAALGASAVAPQEGACDMAAFEEVMRRCDVAVLLCHGLVNHVEREVALMLAHRGNAPLADSVAAGSSLGNAHRLSWRDCALLPHASRTVFSAACSSGVSHHAGLGDRLGIFGALRHAGTSAVVAPGWDVVASATLPVLDATLARFMEGHPLGRALRQASLDATEDLPTWLAWSLTLEGDWR</sequence>
<evidence type="ECO:0000313" key="2">
    <source>
        <dbReference type="EMBL" id="AVZ75785.1"/>
    </source>
</evidence>
<dbReference type="AlphaFoldDB" id="A0A2R4T9J2"/>
<dbReference type="Gene3D" id="1.25.40.10">
    <property type="entry name" value="Tetratricopeptide repeat domain"/>
    <property type="match status" value="1"/>
</dbReference>
<protein>
    <recommendedName>
        <fullName evidence="1">CHAT domain-containing protein</fullName>
    </recommendedName>
</protein>
<dbReference type="SUPFAM" id="SSF48452">
    <property type="entry name" value="TPR-like"/>
    <property type="match status" value="1"/>
</dbReference>
<keyword evidence="3" id="KW-1185">Reference proteome</keyword>